<dbReference type="SMR" id="Q9VVJ9"/>
<keyword evidence="8 9" id="KW-0472">Membrane</keyword>
<dbReference type="FunFam" id="3.40.50.300:FF:000298">
    <property type="entry name" value="ATP-binding cassette sub-family A member 12"/>
    <property type="match status" value="1"/>
</dbReference>
<evidence type="ECO:0000259" key="10">
    <source>
        <dbReference type="PROSITE" id="PS50893"/>
    </source>
</evidence>
<dbReference type="VEuPathDB" id="VectorBase:FBgn0036747"/>
<feature type="transmembrane region" description="Helical" evidence="9">
    <location>
        <begin position="386"/>
        <end position="408"/>
    </location>
</feature>
<dbReference type="InterPro" id="IPR056264">
    <property type="entry name" value="R2_ABCA1-4-like"/>
</dbReference>
<dbReference type="Proteomes" id="UP000000803">
    <property type="component" value="Chromosome 3L"/>
</dbReference>
<reference evidence="11 13" key="1">
    <citation type="journal article" date="2000" name="Science">
        <title>The genome sequence of Drosophila melanogaster.</title>
        <authorList>
            <person name="Adams M.D."/>
            <person name="Celniker S.E."/>
            <person name="Holt R.A."/>
            <person name="Evans C.A."/>
            <person name="Gocayne J.D."/>
            <person name="Amanatides P.G."/>
            <person name="Scherer S.E."/>
            <person name="Li P.W."/>
            <person name="Hoskins R.A."/>
            <person name="Galle R.F."/>
            <person name="George R.A."/>
            <person name="Lewis S.E."/>
            <person name="Richards S."/>
            <person name="Ashburner M."/>
            <person name="Henderson S.N."/>
            <person name="Sutton G.G."/>
            <person name="Wortman J.R."/>
            <person name="Yandell M.D."/>
            <person name="Zhang Q."/>
            <person name="Chen L.X."/>
            <person name="Brandon R.C."/>
            <person name="Rogers Y.H."/>
            <person name="Blazej R.G."/>
            <person name="Champe M."/>
            <person name="Pfeiffer B.D."/>
            <person name="Wan K.H."/>
            <person name="Doyle C."/>
            <person name="Baxter E.G."/>
            <person name="Helt G."/>
            <person name="Nelson C.R."/>
            <person name="Gabor G.L."/>
            <person name="Abril J.F."/>
            <person name="Agbayani A."/>
            <person name="An H.J."/>
            <person name="Andrews-Pfannkoch C."/>
            <person name="Baldwin D."/>
            <person name="Ballew R.M."/>
            <person name="Basu A."/>
            <person name="Baxendale J."/>
            <person name="Bayraktaroglu L."/>
            <person name="Beasley E.M."/>
            <person name="Beeson K.Y."/>
            <person name="Benos P.V."/>
            <person name="Berman B.P."/>
            <person name="Bhandari D."/>
            <person name="Bolshakov S."/>
            <person name="Borkova D."/>
            <person name="Botchan M.R."/>
            <person name="Bouck J."/>
            <person name="Brokstein P."/>
            <person name="Brottier P."/>
            <person name="Burtis K.C."/>
            <person name="Busam D.A."/>
            <person name="Butler H."/>
            <person name="Cadieu E."/>
            <person name="Center A."/>
            <person name="Chandra I."/>
            <person name="Cherry J.M."/>
            <person name="Cawley S."/>
            <person name="Dahlke C."/>
            <person name="Davenport L.B."/>
            <person name="Davies P."/>
            <person name="de Pablos B."/>
            <person name="Delcher A."/>
            <person name="Deng Z."/>
            <person name="Mays A.D."/>
            <person name="Dew I."/>
            <person name="Dietz S.M."/>
            <person name="Dodson K."/>
            <person name="Doup L.E."/>
            <person name="Downes M."/>
            <person name="Dugan-Rocha S."/>
            <person name="Dunkov B.C."/>
            <person name="Dunn P."/>
            <person name="Durbin K.J."/>
            <person name="Evangelista C.C."/>
            <person name="Ferraz C."/>
            <person name="Ferriera S."/>
            <person name="Fleischmann W."/>
            <person name="Fosler C."/>
            <person name="Gabrielian A.E."/>
            <person name="Garg N.S."/>
            <person name="Gelbart W.M."/>
            <person name="Glasser K."/>
            <person name="Glodek A."/>
            <person name="Gong F."/>
            <person name="Gorrell J.H."/>
            <person name="Gu Z."/>
            <person name="Guan P."/>
            <person name="Harris M."/>
            <person name="Harris N.L."/>
            <person name="Harvey D."/>
            <person name="Heiman T.J."/>
            <person name="Hernandez J.R."/>
            <person name="Houck J."/>
            <person name="Hostin D."/>
            <person name="Houston K.A."/>
            <person name="Howland T.J."/>
            <person name="Wei M.H."/>
            <person name="Ibegwam C."/>
            <person name="Jalali M."/>
            <person name="Kalush F."/>
            <person name="Karpen G.H."/>
            <person name="Ke Z."/>
            <person name="Kennison J.A."/>
            <person name="Ketchum K.A."/>
            <person name="Kimmel B.E."/>
            <person name="Kodira C.D."/>
            <person name="Kraft C."/>
            <person name="Kravitz S."/>
            <person name="Kulp D."/>
            <person name="Lai Z."/>
            <person name="Lasko P."/>
            <person name="Lei Y."/>
            <person name="Levitsky A.A."/>
            <person name="Li J."/>
            <person name="Li Z."/>
            <person name="Liang Y."/>
            <person name="Lin X."/>
            <person name="Liu X."/>
            <person name="Mattei B."/>
            <person name="McIntosh T.C."/>
            <person name="McLeod M.P."/>
            <person name="McPherson D."/>
            <person name="Merkulov G."/>
            <person name="Milshina N.V."/>
            <person name="Mobarry C."/>
            <person name="Morris J."/>
            <person name="Moshrefi A."/>
            <person name="Mount S.M."/>
            <person name="Moy M."/>
            <person name="Murphy B."/>
            <person name="Murphy L."/>
            <person name="Muzny D.M."/>
            <person name="Nelson D.L."/>
            <person name="Nelson D.R."/>
            <person name="Nelson K.A."/>
            <person name="Nixon K."/>
            <person name="Nusskern D.R."/>
            <person name="Pacleb J.M."/>
            <person name="Palazzolo M."/>
            <person name="Pittman G.S."/>
            <person name="Pan S."/>
            <person name="Pollard J."/>
            <person name="Puri V."/>
            <person name="Reese M.G."/>
            <person name="Reinert K."/>
            <person name="Remington K."/>
            <person name="Saunders R.D."/>
            <person name="Scheeler F."/>
            <person name="Shen H."/>
            <person name="Shue B.C."/>
            <person name="Siden-Kiamos I."/>
            <person name="Simpson M."/>
            <person name="Skupski M.P."/>
            <person name="Smith T."/>
            <person name="Spier E."/>
            <person name="Spradling A.C."/>
            <person name="Stapleton M."/>
            <person name="Strong R."/>
            <person name="Sun E."/>
            <person name="Svirskas R."/>
            <person name="Tector C."/>
            <person name="Turner R."/>
            <person name="Venter E."/>
            <person name="Wang A.H."/>
            <person name="Wang X."/>
            <person name="Wang Z.Y."/>
            <person name="Wassarman D.A."/>
            <person name="Weinstock G.M."/>
            <person name="Weissenbach J."/>
            <person name="Williams S.M."/>
            <person name="WoodageT"/>
            <person name="Worley K.C."/>
            <person name="Wu D."/>
            <person name="Yang S."/>
            <person name="Yao Q.A."/>
            <person name="Ye J."/>
            <person name="Yeh R.F."/>
            <person name="Zaveri J.S."/>
            <person name="Zhan M."/>
            <person name="Zhang G."/>
            <person name="Zhao Q."/>
            <person name="Zheng L."/>
            <person name="Zheng X.H."/>
            <person name="Zhong F.N."/>
            <person name="Zhong W."/>
            <person name="Zhou X."/>
            <person name="Zhu S."/>
            <person name="Zhu X."/>
            <person name="Smith H.O."/>
            <person name="Gibbs R.A."/>
            <person name="Myers E.W."/>
            <person name="Rubin G.M."/>
            <person name="Venter J.C."/>
        </authorList>
    </citation>
    <scope>NUCLEOTIDE SEQUENCE [LARGE SCALE GENOMIC DNA]</scope>
    <source>
        <strain evidence="13">Berkeley</strain>
    </source>
</reference>
<dbReference type="InterPro" id="IPR026082">
    <property type="entry name" value="ABCA"/>
</dbReference>
<evidence type="ECO:0000256" key="8">
    <source>
        <dbReference type="ARBA" id="ARBA00023136"/>
    </source>
</evidence>
<dbReference type="GO" id="GO:0005524">
    <property type="term" value="F:ATP binding"/>
    <property type="evidence" value="ECO:0007669"/>
    <property type="project" value="UniProtKB-KW"/>
</dbReference>
<keyword evidence="4" id="KW-0677">Repeat</keyword>
<dbReference type="Bgee" id="FBgn0036747">
    <property type="expression patterns" value="Expressed in maxillary palp olfactory receptor neuron (Drosophila) in proboscis and 4 other cell types or tissues"/>
</dbReference>
<dbReference type="Pfam" id="PF23321">
    <property type="entry name" value="R1_ABCA1"/>
    <property type="match status" value="1"/>
</dbReference>
<dbReference type="OMA" id="IEAPEHH"/>
<organism evidence="11 13">
    <name type="scientific">Drosophila melanogaster</name>
    <name type="common">Fruit fly</name>
    <dbReference type="NCBI Taxonomy" id="7227"/>
    <lineage>
        <taxon>Eukaryota</taxon>
        <taxon>Metazoa</taxon>
        <taxon>Ecdysozoa</taxon>
        <taxon>Arthropoda</taxon>
        <taxon>Hexapoda</taxon>
        <taxon>Insecta</taxon>
        <taxon>Pterygota</taxon>
        <taxon>Neoptera</taxon>
        <taxon>Endopterygota</taxon>
        <taxon>Diptera</taxon>
        <taxon>Brachycera</taxon>
        <taxon>Muscomorpha</taxon>
        <taxon>Ephydroidea</taxon>
        <taxon>Drosophilidae</taxon>
        <taxon>Drosophila</taxon>
        <taxon>Sophophora</taxon>
    </lineage>
</organism>
<protein>
    <recommendedName>
        <fullName evidence="10">ABC transporter domain-containing protein</fullName>
    </recommendedName>
</protein>
<dbReference type="GO" id="GO:0005319">
    <property type="term" value="F:lipid transporter activity"/>
    <property type="evidence" value="ECO:0000318"/>
    <property type="project" value="GO_Central"/>
</dbReference>
<evidence type="ECO:0000256" key="3">
    <source>
        <dbReference type="ARBA" id="ARBA00022692"/>
    </source>
</evidence>
<dbReference type="AlphaFoldDB" id="Q9VVJ9"/>
<dbReference type="GO" id="GO:0042626">
    <property type="term" value="F:ATPase-coupled transmembrane transporter activity"/>
    <property type="evidence" value="ECO:0000250"/>
    <property type="project" value="FlyBase"/>
</dbReference>
<keyword evidence="7 9" id="KW-1133">Transmembrane helix</keyword>
<feature type="transmembrane region" description="Helical" evidence="9">
    <location>
        <begin position="1129"/>
        <end position="1147"/>
    </location>
</feature>
<dbReference type="FunCoup" id="Q9VVJ9">
    <property type="interactions" value="103"/>
</dbReference>
<feature type="transmembrane region" description="Helical" evidence="9">
    <location>
        <begin position="1159"/>
        <end position="1177"/>
    </location>
</feature>
<dbReference type="HOGENOM" id="CLU_000604_19_1_1"/>
<keyword evidence="2" id="KW-0813">Transport</keyword>
<feature type="transmembrane region" description="Helical" evidence="9">
    <location>
        <begin position="904"/>
        <end position="923"/>
    </location>
</feature>
<evidence type="ECO:0000313" key="11">
    <source>
        <dbReference type="EMBL" id="AAF49312.4"/>
    </source>
</evidence>
<keyword evidence="6" id="KW-0067">ATP-binding</keyword>
<dbReference type="FlyBase" id="FBgn0036747">
    <property type="gene designation" value="CG6052"/>
</dbReference>
<dbReference type="AGR" id="FB:FBgn0036747"/>
<reference evidence="11 13" key="5">
    <citation type="journal article" date="2002" name="Genome Biol.">
        <title>Heterochromatic sequences in a Drosophila whole-genome shotgun assembly.</title>
        <authorList>
            <person name="Hoskins R.A."/>
            <person name="Smith C.D."/>
            <person name="Carlson J.W."/>
            <person name="Carvalho A.B."/>
            <person name="Halpern A."/>
            <person name="Kaminker J.S."/>
            <person name="Kennedy C."/>
            <person name="Mungall C.J."/>
            <person name="Sullivan B.A."/>
            <person name="Sutton G.G."/>
            <person name="Yasuhara J.C."/>
            <person name="Wakimoto B.T."/>
            <person name="Myers E.W."/>
            <person name="Celniker S.E."/>
            <person name="Rubin G.M."/>
            <person name="Karpen G.H."/>
        </authorList>
    </citation>
    <scope>NUCLEOTIDE SEQUENCE [LARGE SCALE GENOMIC DNA]</scope>
    <source>
        <strain evidence="13">Berkeley</strain>
    </source>
</reference>
<dbReference type="Pfam" id="PF12698">
    <property type="entry name" value="ABC2_membrane_3"/>
    <property type="match status" value="2"/>
</dbReference>
<proteinExistence type="predicted"/>
<dbReference type="KEGG" id="dme:Dmel_CG6052"/>
<reference evidence="11 13" key="8">
    <citation type="journal article" date="2007" name="Science">
        <title>Sequence finishing and mapping of Drosophila melanogaster heterochromatin.</title>
        <authorList>
            <person name="Hoskins R.A."/>
            <person name="Carlson J.W."/>
            <person name="Kennedy C."/>
            <person name="Acevedo D."/>
            <person name="Evans-Holm M."/>
            <person name="Frise E."/>
            <person name="Wan K.H."/>
            <person name="Park S."/>
            <person name="Mendez-Lago M."/>
            <person name="Rossi F."/>
            <person name="Villasante A."/>
            <person name="Dimitri P."/>
            <person name="Karpen G.H."/>
            <person name="Celniker S.E."/>
        </authorList>
    </citation>
    <scope>NUCLEOTIDE SEQUENCE [LARGE SCALE GENOMIC DNA]</scope>
    <source>
        <strain evidence="13">Berkeley</strain>
    </source>
</reference>
<evidence type="ECO:0000313" key="12">
    <source>
        <dbReference type="FlyBase" id="FBgn0036747"/>
    </source>
</evidence>
<keyword evidence="3 9" id="KW-0812">Transmembrane</keyword>
<dbReference type="PhylomeDB" id="Q9VVJ9"/>
<keyword evidence="5" id="KW-0547">Nucleotide-binding</keyword>
<reference evidence="11 13" key="9">
    <citation type="journal article" date="2015" name="G3 (Bethesda)">
        <title>Gene Model Annotations for Drosophila melanogaster: Impact of High-Throughput Data.</title>
        <authorList>
            <consortium name="FlyBase Consortium"/>
            <person name="Matthews B.B."/>
            <person name="Dos Santos G."/>
            <person name="Crosby M.A."/>
            <person name="Emmert D.B."/>
            <person name="St Pierre S.E."/>
            <person name="Gramates L.S."/>
            <person name="Zhou P."/>
            <person name="Schroeder A.J."/>
            <person name="Falls K."/>
            <person name="Strelets V."/>
            <person name="Russo S.M."/>
            <person name="Gelbart W.M."/>
            <person name="null"/>
        </authorList>
    </citation>
    <scope>NUCLEOTIDE SEQUENCE [LARGE SCALE GENOMIC DNA]</scope>
    <source>
        <strain evidence="13">Berkeley</strain>
    </source>
</reference>
<evidence type="ECO:0000256" key="5">
    <source>
        <dbReference type="ARBA" id="ARBA00022741"/>
    </source>
</evidence>
<dbReference type="FunFam" id="3.40.50.300:FF:002989">
    <property type="entry name" value="Uncharacterized protein, isoform B"/>
    <property type="match status" value="1"/>
</dbReference>
<feature type="transmembrane region" description="Helical" evidence="9">
    <location>
        <begin position="274"/>
        <end position="294"/>
    </location>
</feature>
<dbReference type="InterPro" id="IPR027417">
    <property type="entry name" value="P-loop_NTPase"/>
</dbReference>
<dbReference type="PANTHER" id="PTHR19229">
    <property type="entry name" value="ATP-BINDING CASSETTE TRANSPORTER SUBFAMILY A ABCA"/>
    <property type="match status" value="1"/>
</dbReference>
<evidence type="ECO:0000256" key="7">
    <source>
        <dbReference type="ARBA" id="ARBA00022989"/>
    </source>
</evidence>
<dbReference type="BioGRID-ORCS" id="39971">
    <property type="hits" value="0 hits in 1 CRISPR screen"/>
</dbReference>
<dbReference type="OrthoDB" id="6512918at2759"/>
<dbReference type="GO" id="GO:0006869">
    <property type="term" value="P:lipid transport"/>
    <property type="evidence" value="ECO:0000318"/>
    <property type="project" value="GO_Central"/>
</dbReference>
<evidence type="ECO:0000313" key="13">
    <source>
        <dbReference type="Proteomes" id="UP000000803"/>
    </source>
</evidence>
<reference evidence="11 13" key="3">
    <citation type="journal article" date="2002" name="Genome Biol.">
        <title>Annotation of the Drosophila melanogaster euchromatic genome: a systematic review.</title>
        <authorList>
            <person name="Misra S."/>
            <person name="Crosby M.A."/>
            <person name="Mungall C.J."/>
            <person name="Matthews B.B."/>
            <person name="Campbell K.S."/>
            <person name="Hradecky P."/>
            <person name="Huang Y."/>
            <person name="Kaminker J.S."/>
            <person name="Millburn G.H."/>
            <person name="Prochnik S.E."/>
            <person name="Smith C.D."/>
            <person name="Tupy J.L."/>
            <person name="Whitfied E.J."/>
            <person name="Bayraktaroglu L."/>
            <person name="Berman B.P."/>
            <person name="Bettencourt B.R."/>
            <person name="Celniker S.E."/>
            <person name="de Grey A.D."/>
            <person name="Drysdale R.A."/>
            <person name="Harris N.L."/>
            <person name="Richter J."/>
            <person name="Russo S."/>
            <person name="Schroeder A.J."/>
            <person name="Shu S.Q."/>
            <person name="Stapleton M."/>
            <person name="Yamada C."/>
            <person name="Ashburner M."/>
            <person name="Gelbart W.M."/>
            <person name="Rubin G.M."/>
            <person name="Lewis S.E."/>
        </authorList>
    </citation>
    <scope>GENOME REANNOTATION</scope>
    <source>
        <strain evidence="13">Berkeley</strain>
    </source>
</reference>
<feature type="transmembrane region" description="Helical" evidence="9">
    <location>
        <begin position="461"/>
        <end position="483"/>
    </location>
</feature>
<dbReference type="SMART" id="SM00382">
    <property type="entry name" value="AAA"/>
    <property type="match status" value="2"/>
</dbReference>
<name>Q9VVJ9_DROME</name>
<keyword evidence="13" id="KW-1185">Reference proteome</keyword>
<feature type="transmembrane region" description="Helical" evidence="9">
    <location>
        <begin position="1287"/>
        <end position="1307"/>
    </location>
</feature>
<dbReference type="SUPFAM" id="SSF52540">
    <property type="entry name" value="P-loop containing nucleoside triphosphate hydrolases"/>
    <property type="match status" value="2"/>
</dbReference>
<feature type="transmembrane region" description="Helical" evidence="9">
    <location>
        <begin position="314"/>
        <end position="335"/>
    </location>
</feature>
<dbReference type="InterPro" id="IPR013525">
    <property type="entry name" value="ABC2_TM"/>
</dbReference>
<comment type="subcellular location">
    <subcellularLocation>
        <location evidence="1">Membrane</location>
        <topology evidence="1">Multi-pass membrane protein</topology>
    </subcellularLocation>
</comment>
<dbReference type="PROSITE" id="PS00211">
    <property type="entry name" value="ABC_TRANSPORTER_1"/>
    <property type="match status" value="1"/>
</dbReference>
<dbReference type="GO" id="GO:0016887">
    <property type="term" value="F:ATP hydrolysis activity"/>
    <property type="evidence" value="ECO:0007669"/>
    <property type="project" value="InterPro"/>
</dbReference>
<reference evidence="11 13" key="10">
    <citation type="journal article" date="2015" name="G3 (Bethesda)">
        <title>Gene Model Annotations for Drosophila melanogaster: The Rule-Benders.</title>
        <authorList>
            <consortium name="FlyBase Consortium"/>
            <person name="Crosby M.A."/>
            <person name="Gramates L.S."/>
            <person name="Dos Santos G."/>
            <person name="Matthews B.B."/>
            <person name="St Pierre S.E."/>
            <person name="Zhou P."/>
            <person name="Schroeder A.J."/>
            <person name="Falls K."/>
            <person name="Emmert D.B."/>
            <person name="Russo S.M."/>
            <person name="Gelbart W.M."/>
            <person name="null"/>
        </authorList>
    </citation>
    <scope>NUCLEOTIDE SEQUENCE [LARGE SCALE GENOMIC DNA]</scope>
    <source>
        <strain evidence="13">Berkeley</strain>
    </source>
</reference>
<feature type="domain" description="ABC transporter" evidence="10">
    <location>
        <begin position="1361"/>
        <end position="1589"/>
    </location>
</feature>
<feature type="transmembrane region" description="Helical" evidence="9">
    <location>
        <begin position="1075"/>
        <end position="1099"/>
    </location>
</feature>
<evidence type="ECO:0000256" key="6">
    <source>
        <dbReference type="ARBA" id="ARBA00022840"/>
    </source>
</evidence>
<dbReference type="GO" id="GO:0016020">
    <property type="term" value="C:membrane"/>
    <property type="evidence" value="ECO:0000250"/>
    <property type="project" value="FlyBase"/>
</dbReference>
<dbReference type="CDD" id="cd03263">
    <property type="entry name" value="ABC_subfamily_A"/>
    <property type="match status" value="2"/>
</dbReference>
<feature type="transmembrane region" description="Helical" evidence="9">
    <location>
        <begin position="40"/>
        <end position="61"/>
    </location>
</feature>
<dbReference type="GeneID" id="39971"/>
<dbReference type="PANTHER" id="PTHR19229:SF250">
    <property type="entry name" value="ABC TRANSPORTER DOMAIN-CONTAINING PROTEIN-RELATED"/>
    <property type="match status" value="1"/>
</dbReference>
<dbReference type="EMBL" id="AE014296">
    <property type="protein sequence ID" value="AAF49312.4"/>
    <property type="molecule type" value="Genomic_DNA"/>
</dbReference>
<evidence type="ECO:0000256" key="2">
    <source>
        <dbReference type="ARBA" id="ARBA00022448"/>
    </source>
</evidence>
<reference evidence="11 13" key="7">
    <citation type="journal article" date="2007" name="Science">
        <title>The Release 5.1 annotation of Drosophila melanogaster heterochromatin.</title>
        <authorList>
            <person name="Smith C.D."/>
            <person name="Shu S."/>
            <person name="Mungall C.J."/>
            <person name="Karpen G.H."/>
        </authorList>
    </citation>
    <scope>NUCLEOTIDE SEQUENCE [LARGE SCALE GENOMIC DNA]</scope>
    <source>
        <strain evidence="13">Berkeley</strain>
    </source>
</reference>
<gene>
    <name evidence="11" type="primary">Dmel\CG6052</name>
    <name evidence="11" type="synonym">DmCG6052</name>
    <name evidence="11 12" type="ORF">CG6052</name>
    <name evidence="11" type="ORF">Dmel_CG6052</name>
</gene>
<reference evidence="11 13" key="11">
    <citation type="journal article" date="2015" name="Genome Res.">
        <title>The Release 6 reference sequence of the Drosophila melanogaster genome.</title>
        <authorList>
            <person name="Hoskins R.A."/>
            <person name="Carlson J.W."/>
            <person name="Wan K.H."/>
            <person name="Park S."/>
            <person name="Mendez I."/>
            <person name="Galle S.E."/>
            <person name="Booth B.W."/>
            <person name="Pfeiffer B.D."/>
            <person name="George R.A."/>
            <person name="Svirskas R."/>
            <person name="Krzywinski M."/>
            <person name="Schein J."/>
            <person name="Accardo M.C."/>
            <person name="Damia E."/>
            <person name="Messina G."/>
            <person name="Mendez-Lago M."/>
            <person name="de Pablos B."/>
            <person name="Demakova O.V."/>
            <person name="Andreyeva E.N."/>
            <person name="Boldyreva L.V."/>
            <person name="Marra M."/>
            <person name="Carvalho A.B."/>
            <person name="Dimitri P."/>
            <person name="Villasante A."/>
            <person name="Zhimulev I.F."/>
            <person name="Rubin G.M."/>
            <person name="Karpen G.H."/>
            <person name="Celniker S.E."/>
        </authorList>
    </citation>
    <scope>NUCLEOTIDE SEQUENCE [LARGE SCALE GENOMIC DNA]</scope>
    <source>
        <strain evidence="13">Berkeley</strain>
    </source>
</reference>
<reference evidence="11 13" key="6">
    <citation type="journal article" date="2005" name="PLoS Comput. Biol.">
        <title>Combined evidence annotation of transposable elements in genome sequences.</title>
        <authorList>
            <person name="Quesneville H."/>
            <person name="Bergman C.M."/>
            <person name="Andrieu O."/>
            <person name="Autard D."/>
            <person name="Nouaud D."/>
            <person name="Ashburner M."/>
            <person name="Anxolabehere D."/>
        </authorList>
    </citation>
    <scope>NUCLEOTIDE SEQUENCE [LARGE SCALE GENOMIC DNA]</scope>
    <source>
        <strain evidence="13">Berkeley</strain>
    </source>
</reference>
<reference evidence="11 13" key="2">
    <citation type="journal article" date="2002" name="Genome Biol.">
        <title>Finishing a whole-genome shotgun: release 3 of the Drosophila melanogaster euchromatic genome sequence.</title>
        <authorList>
            <person name="Celniker S.E."/>
            <person name="Wheeler D.A."/>
            <person name="Kronmiller B."/>
            <person name="Carlson J.W."/>
            <person name="Halpern A."/>
            <person name="Patel S."/>
            <person name="Adams M."/>
            <person name="Champe M."/>
            <person name="Dugan S.P."/>
            <person name="Frise E."/>
            <person name="Hodgson A."/>
            <person name="George R.A."/>
            <person name="Hoskins R.A."/>
            <person name="Laverty T."/>
            <person name="Muzny D.M."/>
            <person name="Nelson C.R."/>
            <person name="Pacleb J.M."/>
            <person name="Park S."/>
            <person name="Pfeiffer B.D."/>
            <person name="Richards S."/>
            <person name="Sodergren E.J."/>
            <person name="Svirskas R."/>
            <person name="Tabor P.E."/>
            <person name="Wan K."/>
            <person name="Stapleton M."/>
            <person name="Sutton G.G."/>
            <person name="Venter C."/>
            <person name="Weinstock G."/>
            <person name="Scherer S.E."/>
            <person name="Myers E.W."/>
            <person name="Gibbs R.A."/>
            <person name="Rubin G.M."/>
        </authorList>
    </citation>
    <scope>NUCLEOTIDE SEQUENCE [LARGE SCALE GENOMIC DNA]</scope>
    <source>
        <strain evidence="13">Berkeley</strain>
    </source>
</reference>
<dbReference type="Gene3D" id="3.40.50.300">
    <property type="entry name" value="P-loop containing nucleotide triphosphate hydrolases"/>
    <property type="match status" value="2"/>
</dbReference>
<dbReference type="InParanoid" id="Q9VVJ9"/>
<dbReference type="PaxDb" id="7227-FBpp0074959"/>
<dbReference type="InterPro" id="IPR003593">
    <property type="entry name" value="AAA+_ATPase"/>
</dbReference>
<dbReference type="eggNOG" id="KOG0059">
    <property type="taxonomic scope" value="Eukaryota"/>
</dbReference>
<feature type="domain" description="ABC transporter" evidence="10">
    <location>
        <begin position="540"/>
        <end position="770"/>
    </location>
</feature>
<sequence length="1725" mass="195315">MKSERESFSTSEIYAVGDWDKLKLLMWKNWILQWNQKMQIVFALVLPVLFLCLILVLRIIVLPEKMDEIRYPTVSISDLNLYMRMVPLGNRILHENGSLNIPRNFLCYTPNNPINSAIVGATAIRLRLLGTRAYDTALHMEQDMVLHNFLAGVQFEDNENVNTNDAGYPLNLNYSLRFPSELRTMQGPIIDTWRTSRLFLSYDTSGSRNRLDNDGGVPVGYIREGFLPIQHALTMSWLALASGVTDTGIPAIHLQRFPYRAYTYDQLLSGLRQLLPFVILLSFIYPASTVTKYVTSEKELQLKEIMKLIGVHNWLHWVAWFVKSYIMLMLVVFLIMSLIMVKFYASVAVLTFSSWVPVLLFLHTYVVTSVCLCFMLAVLFSKASTASAVAAIFWFLTYIPYSFGYYYYERLSLMSKLLISLIFSNSALGFGIHVIVMWEGTGEGITWRNMFHPVSTDDSLTLFYIIMTMSFGSIMFISICLYVEQVFPGEYGVPRRWNFMCHKNYWRQYVPSLNIVPSFQTILHGSAKAKSCRRAREVGIQLFNLQKNYGKLKAVKGISLKMHRNEITVLLGHNGAGKTTTINMITGIVKPTSGTAIVNGYDIRTHLAKARESLGICPQNNILFKEMSVRDHIIFFSKLKGIRGTKAVENEVGKYMTMLKLQDKSYVAAKNLSGGMKRKLSLCCALCGNAKVVLCDEPSSGIDAAGRRSLWDLLQSEKDGRTILLTTHYMDEADVLGDRIAILSEGKLQCQGTSFYLKKRFGTGYLLVCIMQSGCDVGAVTQLIRKYVPPIKPERVLGTELTYRLPTEYSKKFAELLQDLDEKCAQLQLVGYGLSGATLEDVFMAVNTDKRVQGGAEGPPVDGSIDFKELVFDSKTREKRRIRRCFMFWQALFLKKFYTTTRNYWLLGIQLVLPIAVMALTILNSRGGRIYYELPAMPISINQYSSAYVVLEDNTTDKTSSLADAYSKHLEHYARRCTLLRTGDLKFEDYILSHDVNHSRRIDFHFLAGLTVSENNFIVWLNNKPLHTAPLTLNLLHNALAIKLLGQDASTYVTNEPLPYSDDTRTLRLNKGQVLGAEISINLSLTMCFITAFYAIPIIRERETRAKLLQFLSGVDVCAYWTSHIVWDYLVFVLSALSSILTIAAFKEIGYITPLDLSRYFYMLLIFGFPGIMLSYAASGCFSDAATGFTRISIINTLMGTGLFLMFMTLNFEAFQLKDVAEKLAWYFRLSPHYSLASSTHSIHIGYNIRRGCSIGGIRKLPKQLRCRNVPICCDIPGYYGWRKPGVLVEITYMIMLGSTLFLLIVMHDAKVCNLIAEKLGNCFSKRKRVEGGTSIENDSVVAEQRVVREMINSGRKDVPLLVYKISKRYRSKLAVKAISFHVPHAECFGLLGINGAGKTSTFKMLAGDEKITSGEAYIDGTNISTHKVYRKIGYCPQFDALFEDLTGRETLNIYCLLRGVQRRHVTPICWGLAISFGFAKHMDKQTKHYSGGNRRKLSTAISVLGNPSVLYLDEPTSGMDPAARRQLWQIIGLIRTAGKSIVLTSHSMDECEALCSRLAIMVDGEFKCLGSVQSLKNQFSKGLILKVKVKHKKKTFQRVVEDSSSSNDKKSISETDLKFLQMASVMESSQADRILKVNRFISKEIPDAELKEEYNGLITYYIPHSKTLSKIFQLLETNSHKLNIEDYLIMQTRLEEIFLDFASKRDSSDIFTKRIYSCSWPPVS</sequence>
<accession>Q9VVJ9</accession>
<dbReference type="GO" id="GO:0140359">
    <property type="term" value="F:ABC-type transporter activity"/>
    <property type="evidence" value="ECO:0007669"/>
    <property type="project" value="InterPro"/>
</dbReference>
<dbReference type="PROSITE" id="PS50893">
    <property type="entry name" value="ABC_TRANSPORTER_2"/>
    <property type="match status" value="2"/>
</dbReference>
<feature type="transmembrane region" description="Helical" evidence="9">
    <location>
        <begin position="417"/>
        <end position="441"/>
    </location>
</feature>
<evidence type="ECO:0000256" key="9">
    <source>
        <dbReference type="SAM" id="Phobius"/>
    </source>
</evidence>
<dbReference type="InterPro" id="IPR017871">
    <property type="entry name" value="ABC_transporter-like_CS"/>
</dbReference>
<evidence type="ECO:0000256" key="4">
    <source>
        <dbReference type="ARBA" id="ARBA00022737"/>
    </source>
</evidence>
<dbReference type="Pfam" id="PF00005">
    <property type="entry name" value="ABC_tran"/>
    <property type="match status" value="2"/>
</dbReference>
<evidence type="ECO:0000256" key="1">
    <source>
        <dbReference type="ARBA" id="ARBA00004141"/>
    </source>
</evidence>
<dbReference type="UCSC" id="CG6052-RA">
    <property type="organism name" value="d. melanogaster"/>
</dbReference>
<dbReference type="InterPro" id="IPR003439">
    <property type="entry name" value="ABC_transporter-like_ATP-bd"/>
</dbReference>
<reference evidence="11 13" key="4">
    <citation type="journal article" date="2002" name="Genome Biol.">
        <title>The transposable elements of the Drosophila melanogaster euchromatin: a genomics perspective.</title>
        <authorList>
            <person name="Kaminker J.S."/>
            <person name="Bergman C.M."/>
            <person name="Kronmiller B."/>
            <person name="Carlson J."/>
            <person name="Svirskas R."/>
            <person name="Patel S."/>
            <person name="Frise E."/>
            <person name="Wheeler D.A."/>
            <person name="Lewis S.E."/>
            <person name="Rubin G.M."/>
            <person name="Ashburner M."/>
            <person name="Celniker S.E."/>
        </authorList>
    </citation>
    <scope>NUCLEOTIDE SEQUENCE [LARGE SCALE GENOMIC DNA]</scope>
    <source>
        <strain evidence="13">Berkeley</strain>
    </source>
</reference>
<feature type="transmembrane region" description="Helical" evidence="9">
    <location>
        <begin position="1189"/>
        <end position="1208"/>
    </location>
</feature>
<feature type="transmembrane region" description="Helical" evidence="9">
    <location>
        <begin position="347"/>
        <end position="380"/>
    </location>
</feature>